<gene>
    <name evidence="2" type="ORF">P4S50_11175</name>
</gene>
<evidence type="ECO:0000256" key="1">
    <source>
        <dbReference type="SAM" id="Phobius"/>
    </source>
</evidence>
<feature type="transmembrane region" description="Helical" evidence="1">
    <location>
        <begin position="50"/>
        <end position="76"/>
    </location>
</feature>
<dbReference type="Proteomes" id="UP001222800">
    <property type="component" value="Chromosome"/>
</dbReference>
<dbReference type="EMBL" id="CP120733">
    <property type="protein sequence ID" value="WFD08950.1"/>
    <property type="molecule type" value="Genomic_DNA"/>
</dbReference>
<sequence length="77" mass="8228">MAQQGIIGGLICILIGLFTLICTIKKPNFFWENRKALRMRRLIGDKITSIFYIIIGAFALGGGTIALLGGIVGAFAG</sequence>
<protein>
    <submittedName>
        <fullName evidence="2">Uncharacterized protein</fullName>
    </submittedName>
</protein>
<dbReference type="RefSeq" id="WP_277730869.1">
    <property type="nucleotide sequence ID" value="NZ_CP120733.1"/>
</dbReference>
<evidence type="ECO:0000313" key="3">
    <source>
        <dbReference type="Proteomes" id="UP001222800"/>
    </source>
</evidence>
<reference evidence="2 3" key="1">
    <citation type="submission" date="2023-03" db="EMBL/GenBank/DDBJ databases">
        <title>Complete genome sequence of Tepidibacter sp. SWIR-1, isolated from a deep-sea hydrothermal vent.</title>
        <authorList>
            <person name="Li X."/>
        </authorList>
    </citation>
    <scope>NUCLEOTIDE SEQUENCE [LARGE SCALE GENOMIC DNA]</scope>
    <source>
        <strain evidence="2 3">SWIR-1</strain>
    </source>
</reference>
<organism evidence="2 3">
    <name type="scientific">Tepidibacter hydrothermalis</name>
    <dbReference type="NCBI Taxonomy" id="3036126"/>
    <lineage>
        <taxon>Bacteria</taxon>
        <taxon>Bacillati</taxon>
        <taxon>Bacillota</taxon>
        <taxon>Clostridia</taxon>
        <taxon>Peptostreptococcales</taxon>
        <taxon>Peptostreptococcaceae</taxon>
        <taxon>Tepidibacter</taxon>
    </lineage>
</organism>
<keyword evidence="1" id="KW-1133">Transmembrane helix</keyword>
<keyword evidence="1" id="KW-0812">Transmembrane</keyword>
<name>A0ABY8EAK7_9FIRM</name>
<keyword evidence="1" id="KW-0472">Membrane</keyword>
<proteinExistence type="predicted"/>
<feature type="transmembrane region" description="Helical" evidence="1">
    <location>
        <begin position="6"/>
        <end position="29"/>
    </location>
</feature>
<accession>A0ABY8EAK7</accession>
<keyword evidence="3" id="KW-1185">Reference proteome</keyword>
<evidence type="ECO:0000313" key="2">
    <source>
        <dbReference type="EMBL" id="WFD08950.1"/>
    </source>
</evidence>